<dbReference type="CDD" id="cd00198">
    <property type="entry name" value="vWFA"/>
    <property type="match status" value="1"/>
</dbReference>
<name>V9FR84_PHYNI</name>
<dbReference type="PANTHER" id="PTHR22796">
    <property type="entry name" value="URG4-RELATED"/>
    <property type="match status" value="1"/>
</dbReference>
<gene>
    <name evidence="2" type="ORF">F443_03135</name>
</gene>
<accession>V9FR84</accession>
<dbReference type="HOGENOM" id="CLU_001283_1_0_1"/>
<dbReference type="InterPro" id="IPR002035">
    <property type="entry name" value="VWF_A"/>
</dbReference>
<dbReference type="SUPFAM" id="SSF53300">
    <property type="entry name" value="vWA-like"/>
    <property type="match status" value="1"/>
</dbReference>
<dbReference type="InterPro" id="IPR036465">
    <property type="entry name" value="vWFA_dom_sf"/>
</dbReference>
<evidence type="ECO:0000313" key="2">
    <source>
        <dbReference type="EMBL" id="ETI54000.1"/>
    </source>
</evidence>
<dbReference type="Proteomes" id="UP000018721">
    <property type="component" value="Unassembled WGS sequence"/>
</dbReference>
<dbReference type="eggNOG" id="ENOG502QUF5">
    <property type="taxonomic scope" value="Eukaryota"/>
</dbReference>
<dbReference type="SUPFAM" id="SSF52540">
    <property type="entry name" value="P-loop containing nucleoside triphosphate hydrolases"/>
    <property type="match status" value="1"/>
</dbReference>
<keyword evidence="3" id="KW-1185">Reference proteome</keyword>
<dbReference type="PANTHER" id="PTHR22796:SF1">
    <property type="entry name" value="VWFA DOMAIN-CONTAINING PROTEIN"/>
    <property type="match status" value="1"/>
</dbReference>
<dbReference type="OrthoDB" id="2343366at2759"/>
<evidence type="ECO:0000313" key="3">
    <source>
        <dbReference type="Proteomes" id="UP000018721"/>
    </source>
</evidence>
<organism evidence="2 3">
    <name type="scientific">Phytophthora nicotianae P1569</name>
    <dbReference type="NCBI Taxonomy" id="1317065"/>
    <lineage>
        <taxon>Eukaryota</taxon>
        <taxon>Sar</taxon>
        <taxon>Stramenopiles</taxon>
        <taxon>Oomycota</taxon>
        <taxon>Peronosporomycetes</taxon>
        <taxon>Peronosporales</taxon>
        <taxon>Peronosporaceae</taxon>
        <taxon>Phytophthora</taxon>
    </lineage>
</organism>
<dbReference type="EMBL" id="ANIZ01000599">
    <property type="protein sequence ID" value="ETI54000.1"/>
    <property type="molecule type" value="Genomic_DNA"/>
</dbReference>
<feature type="domain" description="VWFA" evidence="1">
    <location>
        <begin position="1943"/>
        <end position="2117"/>
    </location>
</feature>
<proteinExistence type="predicted"/>
<dbReference type="Pfam" id="PF00092">
    <property type="entry name" value="VWA"/>
    <property type="match status" value="1"/>
</dbReference>
<sequence length="2130" mass="238323">MVLFFLAAHGPTRIRRTGNCSQNPICSRELRAKMEIDEGANFPSRSADSGEGGKFSGGDNLFRLMKLVRETQCEREVVKPVLDELEVMRMCRSFGMMSSVNPKDFDFNVLHAREFDDDFIRFLRFELFENACLGDVKLKGVFGKQAQVAEILVDMKACFVNAVGILAGASEGIYCVKVKPEHSEGQCNGVGNIAGLVVFPWICDELFEPQGLRDTPAFVLRFLTGLTSDIICCTSKSDLEQVAAAMAASEEQEDDELSSYSVSFHIEKQEDQPDSTSCVAMTSVELETLPEDYSNICLLKGSYPAIAVTRTMTSVIRTEPFRRLFRLQVEVPFAEWLKAESQHCRIELNPGIVRSVKLCQNILKAFDMWPEDEINAAREAQEKQEQEEYDLAAKTLKEEIAEQRAMVDQVTNELFRLHVGDTVNEASGTSLQTALSAYEAFREWVKSTCHWKFDKKIQLILDVPERLREVEAMLLTNSSCYDTGELIKILEMRSTTSKSNLLKAVNKHKVKNSNPDVNMGAQKPTWESFLEEVSKPLAELRTKWWIAVKSVFAAANDVKLKELKCNQKQSKAAWYGKIIGGKFDQLREVLLSKDGLLFRMSACPNGRGTVYCEGSKEVYAQSCAFQDIVKLDMQEGKPRRQELLGRHLLNPGENHVAMFTVKVRSVIQIVTGTQRMCVKFIYFPPSTDPRRPSRANERVIHTLGKFASLCDYDARNRILTFLSEDSVGIYKLDGSFKKMELMKNVDLGVRSTLADLPFRDVMLLDSTVYVTDSSGRSQGVDIHNDQTSNVVNVHDQDEIPSSCSRVLELADNLAIGAVSCVPSDDGAFEGVLQCVSRDDHRHLPALSLGVKFLTDRVSVQHVDDRVLVLDPLAQKVYFFSIQVTVRSDSYRMRQSDNAGSKNTESDASNADCPRKQHWLYTFYHVFEKFPVRGLLDVEVPSPVSILVACPGVEETNAALENYHDFLSLLMSDLMALNKPLYGLDLTSGLAVRSSLGGVTMKSKPLKLFFQALITFLPIQICRAEGNALTVLYDGMDQSLEPEDEIQAWGAADIAESIRFGLLSPLLCAWRGRCAVITSMGKQSTGKSYFLNHLTGSSFAIAGNRCTDGAWMTLRIMEDMLLVVLDFEGLGSFERTDQEDVFLSVLNASLSMFTIFRMEMRFDKDIDGLFTKFQKGINLLKSDERLFQGKLYMSVKDVNPNDRHGVLSEFQHKFQKMVTVNRDKNFLTEMYSGQLKINCSPPLGTLGYYDSLRHARQLIEELINDPDLSRGFKSGSSFHDCIRLVLAKISILDWTAVDESSQRLEMNELHRKLPGAIRTGCLIPVEAQAKDESLSRILKDPLLHDNTELYMLNLVQLCCDYPDFSENWAIVNQEVALGEMDDEDVDFGPAACFQANTSSIHFTLQNLFQRYLALISKGPLEKIVDKDYANFDALLSFLVCRRKTKVLLWVKQFLGSERFMDEWEQIEQTYILPFEALFKRCLHTCAKCQLQCMRSVCHSFDEDHDCGMSHQCRGLCEYCALNYRHGKEMPRCVGRAGHEGKCDCVKGDHTCGAECSLKGASNCGGLCVLIEGHEGDHRCSVKQHACGALCSATICRGKCILNAEHRHTVHKCAETQCKHACEMDGCKERCSTANHFHDQPELGVRFAEENDQKCEAEPSLPGEIIHLCSSRHTCNAACEMEGICAKSVQVSIDKFLGSRDTFDYELKQMIGIRNNCAIVLQPGESNHDGKTHSCVKLLPNGTRTVHGCGVRCEACEYYCDKRVGHEGEHSAAHGNMRNMHFVAEDDVIKWEDHKYLPGEKGVAEMCNMYCSSAGRGHVHYLKCDKETASACVYTDLQDQRRHCTNDLKPRPEHQVDELLHEKYWKTIGWEDPCRSAVERALFAKCPYLCDAAEHNGEGKPPSYCDLEAWHQPASTPSTTERRGFSYICGHRFACSHASSTGKVHHVFVLDCSGSMRGEPWQELVSGVRGYLRSRLATGVTQDIVSVVTFGARGIIEFEAVPINSAPSRRIDFHGGGTFYSNGLSQANAILSRTNLSVYKPVMIFFTDGRPADRKKGPALAVDVRNRFAKFGLRTFVVGYGRASDMGLEDLAEKLGGSVHEALTTADLGEAFRSISMSLGARAGLIHTTAAA</sequence>
<protein>
    <recommendedName>
        <fullName evidence="1">VWFA domain-containing protein</fullName>
    </recommendedName>
</protein>
<reference evidence="2 3" key="1">
    <citation type="submission" date="2013-11" db="EMBL/GenBank/DDBJ databases">
        <title>The Genome Sequence of Phytophthora parasitica P1569.</title>
        <authorList>
            <consortium name="The Broad Institute Genomics Platform"/>
            <person name="Russ C."/>
            <person name="Tyler B."/>
            <person name="Panabieres F."/>
            <person name="Shan W."/>
            <person name="Tripathy S."/>
            <person name="Grunwald N."/>
            <person name="Machado M."/>
            <person name="Johnson C.S."/>
            <person name="Arredondo F."/>
            <person name="Hong C."/>
            <person name="Coffey M."/>
            <person name="Young S.K."/>
            <person name="Zeng Q."/>
            <person name="Gargeya S."/>
            <person name="Fitzgerald M."/>
            <person name="Abouelleil A."/>
            <person name="Alvarado L."/>
            <person name="Chapman S.B."/>
            <person name="Gainer-Dewar J."/>
            <person name="Goldberg J."/>
            <person name="Griggs A."/>
            <person name="Gujja S."/>
            <person name="Hansen M."/>
            <person name="Howarth C."/>
            <person name="Imamovic A."/>
            <person name="Ireland A."/>
            <person name="Larimer J."/>
            <person name="McCowan C."/>
            <person name="Murphy C."/>
            <person name="Pearson M."/>
            <person name="Poon T.W."/>
            <person name="Priest M."/>
            <person name="Roberts A."/>
            <person name="Saif S."/>
            <person name="Shea T."/>
            <person name="Sykes S."/>
            <person name="Wortman J."/>
            <person name="Nusbaum C."/>
            <person name="Birren B."/>
        </authorList>
    </citation>
    <scope>NUCLEOTIDE SEQUENCE [LARGE SCALE GENOMIC DNA]</scope>
    <source>
        <strain evidence="2 3">P1569</strain>
    </source>
</reference>
<dbReference type="InterPro" id="IPR027417">
    <property type="entry name" value="P-loop_NTPase"/>
</dbReference>
<evidence type="ECO:0000259" key="1">
    <source>
        <dbReference type="PROSITE" id="PS50234"/>
    </source>
</evidence>
<dbReference type="Gene3D" id="3.40.50.410">
    <property type="entry name" value="von Willebrand factor, type A domain"/>
    <property type="match status" value="1"/>
</dbReference>
<dbReference type="PROSITE" id="PS50234">
    <property type="entry name" value="VWFA"/>
    <property type="match status" value="1"/>
</dbReference>
<dbReference type="SMART" id="SM00327">
    <property type="entry name" value="VWA"/>
    <property type="match status" value="1"/>
</dbReference>
<comment type="caution">
    <text evidence="2">The sequence shown here is derived from an EMBL/GenBank/DDBJ whole genome shotgun (WGS) entry which is preliminary data.</text>
</comment>
<dbReference type="Gene3D" id="3.40.50.300">
    <property type="entry name" value="P-loop containing nucleotide triphosphate hydrolases"/>
    <property type="match status" value="1"/>
</dbReference>